<comment type="caution">
    <text evidence="4">The sequence shown here is derived from an EMBL/GenBank/DDBJ whole genome shotgun (WGS) entry which is preliminary data.</text>
</comment>
<evidence type="ECO:0000313" key="5">
    <source>
        <dbReference type="Proteomes" id="UP000289954"/>
    </source>
</evidence>
<organism evidence="4 5">
    <name type="scientific">Cellulomonas biazotea</name>
    <dbReference type="NCBI Taxonomy" id="1709"/>
    <lineage>
        <taxon>Bacteria</taxon>
        <taxon>Bacillati</taxon>
        <taxon>Actinomycetota</taxon>
        <taxon>Actinomycetes</taxon>
        <taxon>Micrococcales</taxon>
        <taxon>Cellulomonadaceae</taxon>
        <taxon>Cellulomonas</taxon>
    </lineage>
</organism>
<feature type="compositionally biased region" description="Pro residues" evidence="1">
    <location>
        <begin position="1"/>
        <end position="11"/>
    </location>
</feature>
<reference evidence="4 5" key="1">
    <citation type="submission" date="2019-01" db="EMBL/GenBank/DDBJ databases">
        <title>Draft genome sequence of Cellulomonas takizawaensis strain TKZ-21.</title>
        <authorList>
            <person name="Yamamura H."/>
            <person name="Hayashi T."/>
            <person name="Hamada M."/>
            <person name="Serisawa Y."/>
            <person name="Matsuyama K."/>
            <person name="Nakagawa Y."/>
            <person name="Otoguro M."/>
            <person name="Yanagida F."/>
            <person name="Hayakawa M."/>
        </authorList>
    </citation>
    <scope>NUCLEOTIDE SEQUENCE [LARGE SCALE GENOMIC DNA]</scope>
    <source>
        <strain evidence="4 5">NBRC12680</strain>
    </source>
</reference>
<feature type="compositionally biased region" description="Pro residues" evidence="1">
    <location>
        <begin position="19"/>
        <end position="36"/>
    </location>
</feature>
<feature type="transmembrane region" description="Helical" evidence="2">
    <location>
        <begin position="111"/>
        <end position="130"/>
    </location>
</feature>
<evidence type="ECO:0000259" key="3">
    <source>
        <dbReference type="Pfam" id="PF25302"/>
    </source>
</evidence>
<sequence>MLAPPPRPKPAPAAVAPTQPAPVKPGTPQAPRPQRPAPKADDTPPQPGDLVCGRCGAGNTPTRRFCRACGTSLADAPVAQRRSWWSRLWRPDPRVARAAGYRPPRRRRFPTRPVVVILVIGALVAVVLAFRPEIERARIALVDRVQGNTAVNPVAIAASSELPDRPAAQIRDGATNLAWSPATPGDGVGQFVDFAFGQPFRLTRVLVIPGASDVEKDFLEGSSPEVLTLTATTSAGTQQTVEIPLDDRVGLQSASPAIDDVVAVRLTISSTFRATPETHVAIAEVEFRGRD</sequence>
<keyword evidence="5" id="KW-1185">Reference proteome</keyword>
<proteinExistence type="predicted"/>
<evidence type="ECO:0000256" key="1">
    <source>
        <dbReference type="SAM" id="MobiDB-lite"/>
    </source>
</evidence>
<dbReference type="Pfam" id="PF25302">
    <property type="entry name" value="NADase_transloc"/>
    <property type="match status" value="1"/>
</dbReference>
<accession>A0A402DWG9</accession>
<protein>
    <submittedName>
        <fullName evidence="4">Zinc ribbon domain-containing protein</fullName>
    </submittedName>
</protein>
<dbReference type="EMBL" id="BIMR01000463">
    <property type="protein sequence ID" value="GCE78500.1"/>
    <property type="molecule type" value="Genomic_DNA"/>
</dbReference>
<keyword evidence="2" id="KW-0812">Transmembrane</keyword>
<keyword evidence="2" id="KW-0472">Membrane</keyword>
<dbReference type="NCBIfam" id="NF047619">
    <property type="entry name" value="NADase_discoid"/>
    <property type="match status" value="1"/>
</dbReference>
<gene>
    <name evidence="4" type="ORF">CBZ_35560</name>
</gene>
<dbReference type="InterPro" id="IPR057561">
    <property type="entry name" value="NADase_transloc"/>
</dbReference>
<evidence type="ECO:0000256" key="2">
    <source>
        <dbReference type="SAM" id="Phobius"/>
    </source>
</evidence>
<feature type="domain" description="NAD glycohydrolase translocation F5/8 type C" evidence="3">
    <location>
        <begin position="167"/>
        <end position="287"/>
    </location>
</feature>
<name>A0A402DWG9_9CELL</name>
<dbReference type="Proteomes" id="UP000289954">
    <property type="component" value="Unassembled WGS sequence"/>
</dbReference>
<dbReference type="AlphaFoldDB" id="A0A402DWG9"/>
<keyword evidence="2" id="KW-1133">Transmembrane helix</keyword>
<evidence type="ECO:0000313" key="4">
    <source>
        <dbReference type="EMBL" id="GCE78500.1"/>
    </source>
</evidence>
<feature type="region of interest" description="Disordered" evidence="1">
    <location>
        <begin position="1"/>
        <end position="48"/>
    </location>
</feature>